<protein>
    <submittedName>
        <fullName evidence="2">Uncharacterized protein</fullName>
    </submittedName>
</protein>
<feature type="transmembrane region" description="Helical" evidence="1">
    <location>
        <begin position="295"/>
        <end position="312"/>
    </location>
</feature>
<dbReference type="AlphaFoldDB" id="A0A812M880"/>
<dbReference type="Proteomes" id="UP000604046">
    <property type="component" value="Unassembled WGS sequence"/>
</dbReference>
<sequence>MSSVGFGFIIMSSNLYTVAAISCVFFLRRALVSEDFVLALEKLHNFVVAFEIEWGQVTGIEWRMYALVWVLTVSGFGAAIGLEEWKLSQEAWQPLIVSGDTPSAIIRIVCTAFSFIAFCMCAAAVILVDYVQSHLLLGLDKSLDCWCCSVLDGDFRSAVESWNCMQALLKAVGREMAGSFIAAQAVGAIGFIYFLASTATLAFQSGFHLQFTAVESVSSVPLLLLFLLNLRVCWHGAALTEKCRAIPAFVNQIPSPDEDPIDHDRTYLVRFITDSAAGFSVKDITLTREKLMKNFVMVGGILSGFVGVLSRVT</sequence>
<feature type="transmembrane region" description="Helical" evidence="1">
    <location>
        <begin position="216"/>
        <end position="234"/>
    </location>
</feature>
<feature type="transmembrane region" description="Helical" evidence="1">
    <location>
        <begin position="104"/>
        <end position="131"/>
    </location>
</feature>
<feature type="transmembrane region" description="Helical" evidence="1">
    <location>
        <begin position="64"/>
        <end position="82"/>
    </location>
</feature>
<name>A0A812M880_9DINO</name>
<dbReference type="EMBL" id="CAJNDS010001269">
    <property type="protein sequence ID" value="CAE7253778.1"/>
    <property type="molecule type" value="Genomic_DNA"/>
</dbReference>
<feature type="transmembrane region" description="Helical" evidence="1">
    <location>
        <begin position="6"/>
        <end position="27"/>
    </location>
</feature>
<organism evidence="2 3">
    <name type="scientific">Symbiodinium natans</name>
    <dbReference type="NCBI Taxonomy" id="878477"/>
    <lineage>
        <taxon>Eukaryota</taxon>
        <taxon>Sar</taxon>
        <taxon>Alveolata</taxon>
        <taxon>Dinophyceae</taxon>
        <taxon>Suessiales</taxon>
        <taxon>Symbiodiniaceae</taxon>
        <taxon>Symbiodinium</taxon>
    </lineage>
</organism>
<keyword evidence="1" id="KW-1133">Transmembrane helix</keyword>
<evidence type="ECO:0000313" key="2">
    <source>
        <dbReference type="EMBL" id="CAE7253778.1"/>
    </source>
</evidence>
<keyword evidence="1" id="KW-0812">Transmembrane</keyword>
<keyword evidence="1" id="KW-0472">Membrane</keyword>
<evidence type="ECO:0000313" key="3">
    <source>
        <dbReference type="Proteomes" id="UP000604046"/>
    </source>
</evidence>
<keyword evidence="3" id="KW-1185">Reference proteome</keyword>
<feature type="transmembrane region" description="Helical" evidence="1">
    <location>
        <begin position="176"/>
        <end position="196"/>
    </location>
</feature>
<reference evidence="2" key="1">
    <citation type="submission" date="2021-02" db="EMBL/GenBank/DDBJ databases">
        <authorList>
            <person name="Dougan E. K."/>
            <person name="Rhodes N."/>
            <person name="Thang M."/>
            <person name="Chan C."/>
        </authorList>
    </citation>
    <scope>NUCLEOTIDE SEQUENCE</scope>
</reference>
<proteinExistence type="predicted"/>
<comment type="caution">
    <text evidence="2">The sequence shown here is derived from an EMBL/GenBank/DDBJ whole genome shotgun (WGS) entry which is preliminary data.</text>
</comment>
<dbReference type="OrthoDB" id="424449at2759"/>
<evidence type="ECO:0000256" key="1">
    <source>
        <dbReference type="SAM" id="Phobius"/>
    </source>
</evidence>
<accession>A0A812M880</accession>
<gene>
    <name evidence="2" type="ORF">SNAT2548_LOCUS12783</name>
</gene>